<proteinExistence type="predicted"/>
<dbReference type="RefSeq" id="WP_058265896.1">
    <property type="nucleotide sequence ID" value="NZ_FMYN01000006.1"/>
</dbReference>
<dbReference type="EMBL" id="LNQL01000006">
    <property type="protein sequence ID" value="KSU47889.1"/>
    <property type="molecule type" value="Genomic_DNA"/>
</dbReference>
<organism evidence="2 3">
    <name type="scientific">Exiguobacterium indicum</name>
    <dbReference type="NCBI Taxonomy" id="296995"/>
    <lineage>
        <taxon>Bacteria</taxon>
        <taxon>Bacillati</taxon>
        <taxon>Bacillota</taxon>
        <taxon>Bacilli</taxon>
        <taxon>Bacillales</taxon>
        <taxon>Bacillales Family XII. Incertae Sedis</taxon>
        <taxon>Exiguobacterium</taxon>
    </lineage>
</organism>
<reference evidence="2 3" key="1">
    <citation type="journal article" date="2015" name="Int. J. Syst. Evol. Microbiol.">
        <title>Exiguobacterium enclense sp. nov., isolated from sediment.</title>
        <authorList>
            <person name="Dastager S.G."/>
            <person name="Mawlankar R."/>
            <person name="Sonalkar V.V."/>
            <person name="Thorat M.N."/>
            <person name="Mual P."/>
            <person name="Verma A."/>
            <person name="Krishnamurthi S."/>
            <person name="Tang S.K."/>
            <person name="Li W.J."/>
        </authorList>
    </citation>
    <scope>NUCLEOTIDE SEQUENCE [LARGE SCALE GENOMIC DNA]</scope>
    <source>
        <strain evidence="2 3">NIO-1109</strain>
    </source>
</reference>
<gene>
    <name evidence="2" type="ORF">AS033_14605</name>
</gene>
<keyword evidence="1" id="KW-0812">Transmembrane</keyword>
<evidence type="ECO:0000313" key="3">
    <source>
        <dbReference type="Proteomes" id="UP000053797"/>
    </source>
</evidence>
<dbReference type="GeneID" id="90836639"/>
<dbReference type="AlphaFoldDB" id="A0A0V8GCH7"/>
<feature type="transmembrane region" description="Helical" evidence="1">
    <location>
        <begin position="21"/>
        <end position="40"/>
    </location>
</feature>
<dbReference type="Proteomes" id="UP000053797">
    <property type="component" value="Unassembled WGS sequence"/>
</dbReference>
<accession>A0A0V8GCH7</accession>
<feature type="transmembrane region" description="Helical" evidence="1">
    <location>
        <begin position="52"/>
        <end position="71"/>
    </location>
</feature>
<protein>
    <submittedName>
        <fullName evidence="2">Uncharacterized protein</fullName>
    </submittedName>
</protein>
<name>A0A0V8GCH7_9BACL</name>
<sequence length="75" mass="8535">MDDKTQKILRMWLSIPRWMRNFVPVLLSLLVVLGAIFKGIEMLIHPTSLSISLSDLLICFIPSLVLTVVIIKNTK</sequence>
<keyword evidence="1" id="KW-1133">Transmembrane helix</keyword>
<comment type="caution">
    <text evidence="2">The sequence shown here is derived from an EMBL/GenBank/DDBJ whole genome shotgun (WGS) entry which is preliminary data.</text>
</comment>
<evidence type="ECO:0000256" key="1">
    <source>
        <dbReference type="SAM" id="Phobius"/>
    </source>
</evidence>
<keyword evidence="1" id="KW-0472">Membrane</keyword>
<evidence type="ECO:0000313" key="2">
    <source>
        <dbReference type="EMBL" id="KSU47889.1"/>
    </source>
</evidence>